<dbReference type="SUPFAM" id="SSF52540">
    <property type="entry name" value="P-loop containing nucleoside triphosphate hydrolases"/>
    <property type="match status" value="2"/>
</dbReference>
<dbReference type="InterPro" id="IPR027417">
    <property type="entry name" value="P-loop_NTPase"/>
</dbReference>
<accession>A0A6J7CNE1</accession>
<dbReference type="InterPro" id="IPR050742">
    <property type="entry name" value="Helicase_Restrict-Modif_Enz"/>
</dbReference>
<dbReference type="PANTHER" id="PTHR47396">
    <property type="entry name" value="TYPE I RESTRICTION ENZYME ECOKI R PROTEIN"/>
    <property type="match status" value="1"/>
</dbReference>
<dbReference type="InterPro" id="IPR014001">
    <property type="entry name" value="Helicase_ATP-bd"/>
</dbReference>
<gene>
    <name evidence="2" type="ORF">UFOPK3376_00206</name>
</gene>
<reference evidence="2" key="1">
    <citation type="submission" date="2020-05" db="EMBL/GenBank/DDBJ databases">
        <authorList>
            <person name="Chiriac C."/>
            <person name="Salcher M."/>
            <person name="Ghai R."/>
            <person name="Kavagutti S V."/>
        </authorList>
    </citation>
    <scope>NUCLEOTIDE SEQUENCE</scope>
</reference>
<dbReference type="GO" id="GO:0016787">
    <property type="term" value="F:hydrolase activity"/>
    <property type="evidence" value="ECO:0007669"/>
    <property type="project" value="InterPro"/>
</dbReference>
<dbReference type="AlphaFoldDB" id="A0A6J7CNE1"/>
<dbReference type="GO" id="GO:0003677">
    <property type="term" value="F:DNA binding"/>
    <property type="evidence" value="ECO:0007669"/>
    <property type="project" value="InterPro"/>
</dbReference>
<protein>
    <submittedName>
        <fullName evidence="2">Unannotated protein</fullName>
    </submittedName>
</protein>
<dbReference type="Gene3D" id="3.40.50.300">
    <property type="entry name" value="P-loop containing nucleotide triphosphate hydrolases"/>
    <property type="match status" value="2"/>
</dbReference>
<dbReference type="PROSITE" id="PS51192">
    <property type="entry name" value="HELICASE_ATP_BIND_1"/>
    <property type="match status" value="1"/>
</dbReference>
<dbReference type="EMBL" id="CAFBLP010000003">
    <property type="protein sequence ID" value="CAB4860072.1"/>
    <property type="molecule type" value="Genomic_DNA"/>
</dbReference>
<dbReference type="InterPro" id="IPR006935">
    <property type="entry name" value="Helicase/UvrB_N"/>
</dbReference>
<organism evidence="2">
    <name type="scientific">freshwater metagenome</name>
    <dbReference type="NCBI Taxonomy" id="449393"/>
    <lineage>
        <taxon>unclassified sequences</taxon>
        <taxon>metagenomes</taxon>
        <taxon>ecological metagenomes</taxon>
    </lineage>
</organism>
<feature type="domain" description="Helicase ATP-binding" evidence="1">
    <location>
        <begin position="18"/>
        <end position="175"/>
    </location>
</feature>
<sequence length="560" mass="62062">MTAVRLRPWQRAAFDKFTALGDDDTNFLAVATPGAGKTTFALTCARWALGQERRRLVVVAPTSHLKVQWSLAAHRLGLQLDPEWTPGSGVAKDVHGIVTTFQQVATGDTANILKGVAHNAFVILDELHHAGDEKAWGDAVRLAFSGAYRRLCLSGTPFRSDTASIPFVRYDDGQAFADYEYGYGDALRDGGVVRPVYFPRVDGNMEWSAPDGAVLSASFQDELDRDGMSQRLRAALSLEGEWLPHVLEQAHERLMYIRDTQPTAGGLVMAMDQEHAHAIARLIRVRLGTPADVVVSDDPGASKKISEFATSDAPWLVSVRMVSEGVDIPRLRIGVYASTVSTELFFRQAVGRFVRWQTGQASQKAFVYLPDDPRLRSHAFQIMESRRHVLRRFEIGDELMETGDPEKDAPFDEVPQDFAPEQLSLFSVLSAVATGMQIHAMTPSGIAIPFELGVDEPELPEPIFEDDPLLHLDLAEIPTDAGWGPDSGRSVFEIKDELRERNAVLAKRLVDLTGWSHGRVNGEMNRLSNIAAVSSATADQLERRLRKSDEWLTQLRKRRA</sequence>
<dbReference type="PANTHER" id="PTHR47396:SF2">
    <property type="entry name" value="HELICASE ATP-BINDING DOMAIN-CONTAINING PROTEIN"/>
    <property type="match status" value="1"/>
</dbReference>
<dbReference type="GO" id="GO:0005829">
    <property type="term" value="C:cytosol"/>
    <property type="evidence" value="ECO:0007669"/>
    <property type="project" value="TreeGrafter"/>
</dbReference>
<evidence type="ECO:0000259" key="1">
    <source>
        <dbReference type="PROSITE" id="PS51192"/>
    </source>
</evidence>
<evidence type="ECO:0000313" key="2">
    <source>
        <dbReference type="EMBL" id="CAB4860072.1"/>
    </source>
</evidence>
<dbReference type="Pfam" id="PF04851">
    <property type="entry name" value="ResIII"/>
    <property type="match status" value="1"/>
</dbReference>
<proteinExistence type="predicted"/>
<dbReference type="GO" id="GO:0005524">
    <property type="term" value="F:ATP binding"/>
    <property type="evidence" value="ECO:0007669"/>
    <property type="project" value="InterPro"/>
</dbReference>
<name>A0A6J7CNE1_9ZZZZ</name>
<dbReference type="SMART" id="SM00487">
    <property type="entry name" value="DEXDc"/>
    <property type="match status" value="1"/>
</dbReference>